<dbReference type="Proteomes" id="UP001396334">
    <property type="component" value="Unassembled WGS sequence"/>
</dbReference>
<sequence>MQSLNVNHVAVSFSDENDNIGLNQVRFHSFPLGLGRQRNISRVLEAQIPNFAFSGHLARLPRILSEI</sequence>
<keyword evidence="2" id="KW-1185">Reference proteome</keyword>
<organism evidence="1 2">
    <name type="scientific">Hibiscus sabdariffa</name>
    <name type="common">roselle</name>
    <dbReference type="NCBI Taxonomy" id="183260"/>
    <lineage>
        <taxon>Eukaryota</taxon>
        <taxon>Viridiplantae</taxon>
        <taxon>Streptophyta</taxon>
        <taxon>Embryophyta</taxon>
        <taxon>Tracheophyta</taxon>
        <taxon>Spermatophyta</taxon>
        <taxon>Magnoliopsida</taxon>
        <taxon>eudicotyledons</taxon>
        <taxon>Gunneridae</taxon>
        <taxon>Pentapetalae</taxon>
        <taxon>rosids</taxon>
        <taxon>malvids</taxon>
        <taxon>Malvales</taxon>
        <taxon>Malvaceae</taxon>
        <taxon>Malvoideae</taxon>
        <taxon>Hibiscus</taxon>
    </lineage>
</organism>
<reference evidence="1 2" key="1">
    <citation type="journal article" date="2024" name="G3 (Bethesda)">
        <title>Genome assembly of Hibiscus sabdariffa L. provides insights into metabolisms of medicinal natural products.</title>
        <authorList>
            <person name="Kim T."/>
        </authorList>
    </citation>
    <scope>NUCLEOTIDE SEQUENCE [LARGE SCALE GENOMIC DNA]</scope>
    <source>
        <strain evidence="1">TK-2024</strain>
        <tissue evidence="1">Old leaves</tissue>
    </source>
</reference>
<comment type="caution">
    <text evidence="1">The sequence shown here is derived from an EMBL/GenBank/DDBJ whole genome shotgun (WGS) entry which is preliminary data.</text>
</comment>
<name>A0ABR2PAV3_9ROSI</name>
<accession>A0ABR2PAV3</accession>
<evidence type="ECO:0000313" key="2">
    <source>
        <dbReference type="Proteomes" id="UP001396334"/>
    </source>
</evidence>
<proteinExistence type="predicted"/>
<protein>
    <submittedName>
        <fullName evidence="1">Uncharacterized protein</fullName>
    </submittedName>
</protein>
<dbReference type="EMBL" id="JBBPBN010000069">
    <property type="protein sequence ID" value="KAK8985568.1"/>
    <property type="molecule type" value="Genomic_DNA"/>
</dbReference>
<evidence type="ECO:0000313" key="1">
    <source>
        <dbReference type="EMBL" id="KAK8985568.1"/>
    </source>
</evidence>
<gene>
    <name evidence="1" type="ORF">V6N11_068821</name>
</gene>